<reference evidence="2 3" key="1">
    <citation type="submission" date="2015-07" db="EMBL/GenBank/DDBJ databases">
        <title>The genome of Melipona quadrifasciata.</title>
        <authorList>
            <person name="Pan H."/>
            <person name="Kapheim K."/>
        </authorList>
    </citation>
    <scope>NUCLEOTIDE SEQUENCE [LARGE SCALE GENOMIC DNA]</scope>
    <source>
        <strain evidence="2">0111107301</strain>
        <tissue evidence="2">Whole body</tissue>
    </source>
</reference>
<feature type="region of interest" description="Disordered" evidence="1">
    <location>
        <begin position="189"/>
        <end position="226"/>
    </location>
</feature>
<gene>
    <name evidence="2" type="ORF">WN51_13683</name>
</gene>
<proteinExistence type="predicted"/>
<evidence type="ECO:0000313" key="3">
    <source>
        <dbReference type="Proteomes" id="UP000053105"/>
    </source>
</evidence>
<sequence length="226" mass="24648">MSRVNGSSKAASFLFPSPWFAKSTYSSKDLFCTSKLQEATTDVASMSTVANTSGRFGGQAKTVQDLRRILLSVNDCPVQFVKDWCTWYTRYQEREDPSDSSRKIASQNVETVLAEDLKGPVGRPKNSPGGDQSPVGEINLTHKLPGSCRRPRVAVSTGMPRCERGKERRRARGPRCSPYQDLFASLLGGRRGDGGGGGGRWASGLRGCLSPRYSRRANPVSLGPDR</sequence>
<evidence type="ECO:0000313" key="2">
    <source>
        <dbReference type="EMBL" id="KOX73606.1"/>
    </source>
</evidence>
<dbReference type="AlphaFoldDB" id="A0A0M9A029"/>
<feature type="region of interest" description="Disordered" evidence="1">
    <location>
        <begin position="114"/>
        <end position="176"/>
    </location>
</feature>
<name>A0A0M9A029_9HYME</name>
<organism evidence="2 3">
    <name type="scientific">Melipona quadrifasciata</name>
    <dbReference type="NCBI Taxonomy" id="166423"/>
    <lineage>
        <taxon>Eukaryota</taxon>
        <taxon>Metazoa</taxon>
        <taxon>Ecdysozoa</taxon>
        <taxon>Arthropoda</taxon>
        <taxon>Hexapoda</taxon>
        <taxon>Insecta</taxon>
        <taxon>Pterygota</taxon>
        <taxon>Neoptera</taxon>
        <taxon>Endopterygota</taxon>
        <taxon>Hymenoptera</taxon>
        <taxon>Apocrita</taxon>
        <taxon>Aculeata</taxon>
        <taxon>Apoidea</taxon>
        <taxon>Anthophila</taxon>
        <taxon>Apidae</taxon>
        <taxon>Melipona</taxon>
    </lineage>
</organism>
<dbReference type="Proteomes" id="UP000053105">
    <property type="component" value="Unassembled WGS sequence"/>
</dbReference>
<dbReference type="OrthoDB" id="10661540at2759"/>
<dbReference type="EMBL" id="KQ435794">
    <property type="protein sequence ID" value="KOX73606.1"/>
    <property type="molecule type" value="Genomic_DNA"/>
</dbReference>
<evidence type="ECO:0000256" key="1">
    <source>
        <dbReference type="SAM" id="MobiDB-lite"/>
    </source>
</evidence>
<protein>
    <submittedName>
        <fullName evidence="2">Uncharacterized protein</fullName>
    </submittedName>
</protein>
<keyword evidence="3" id="KW-1185">Reference proteome</keyword>
<accession>A0A0M9A029</accession>